<feature type="region of interest" description="Disordered" evidence="1">
    <location>
        <begin position="1"/>
        <end position="89"/>
    </location>
</feature>
<evidence type="ECO:0008006" key="4">
    <source>
        <dbReference type="Google" id="ProtNLM"/>
    </source>
</evidence>
<reference evidence="2 3" key="1">
    <citation type="submission" date="2024-11" db="EMBL/GenBank/DDBJ databases">
        <title>Chromosome-level genome assembly of the freshwater bivalve Anodonta woodiana.</title>
        <authorList>
            <person name="Chen X."/>
        </authorList>
    </citation>
    <scope>NUCLEOTIDE SEQUENCE [LARGE SCALE GENOMIC DNA]</scope>
    <source>
        <strain evidence="2">MN2024</strain>
        <tissue evidence="2">Gills</tissue>
    </source>
</reference>
<evidence type="ECO:0000256" key="1">
    <source>
        <dbReference type="SAM" id="MobiDB-lite"/>
    </source>
</evidence>
<dbReference type="InterPro" id="IPR046345">
    <property type="entry name" value="TraB_PrgY-like"/>
</dbReference>
<dbReference type="PANTHER" id="PTHR21530:SF7">
    <property type="entry name" value="TRAB DOMAIN-CONTAINING PROTEIN"/>
    <property type="match status" value="1"/>
</dbReference>
<dbReference type="CDD" id="cd14726">
    <property type="entry name" value="TraB_PrgY-like"/>
    <property type="match status" value="1"/>
</dbReference>
<dbReference type="EMBL" id="JBJQND010000015">
    <property type="protein sequence ID" value="KAL3852156.1"/>
    <property type="molecule type" value="Genomic_DNA"/>
</dbReference>
<organism evidence="2 3">
    <name type="scientific">Sinanodonta woodiana</name>
    <name type="common">Chinese pond mussel</name>
    <name type="synonym">Anodonta woodiana</name>
    <dbReference type="NCBI Taxonomy" id="1069815"/>
    <lineage>
        <taxon>Eukaryota</taxon>
        <taxon>Metazoa</taxon>
        <taxon>Spiralia</taxon>
        <taxon>Lophotrochozoa</taxon>
        <taxon>Mollusca</taxon>
        <taxon>Bivalvia</taxon>
        <taxon>Autobranchia</taxon>
        <taxon>Heteroconchia</taxon>
        <taxon>Palaeoheterodonta</taxon>
        <taxon>Unionida</taxon>
        <taxon>Unionoidea</taxon>
        <taxon>Unionidae</taxon>
        <taxon>Unioninae</taxon>
        <taxon>Sinanodonta</taxon>
    </lineage>
</organism>
<name>A0ABD3URN3_SINWO</name>
<protein>
    <recommendedName>
        <fullName evidence="4">TraB domain-containing protein</fullName>
    </recommendedName>
</protein>
<evidence type="ECO:0000313" key="2">
    <source>
        <dbReference type="EMBL" id="KAL3852156.1"/>
    </source>
</evidence>
<accession>A0ABD3URN3</accession>
<comment type="caution">
    <text evidence="2">The sequence shown here is derived from an EMBL/GenBank/DDBJ whole genome shotgun (WGS) entry which is preliminary data.</text>
</comment>
<sequence length="379" mass="42909">MELDKNEDSQEIHEKISDKSTDIYKEPVEDKDRSSPKVDGGQDSCEEDNAQYEYSDDFESGEESDVEDNAEAPTNEHLTSGHPSDLNLPSTVTVLETDWGSRVYIVGTAHFSLESQEDVAKTIKATQPNVVVVELCHSRINILQLDERTLLEEAKNINLEKIQRSVKQDGFVQGLMNILFLSLTAHLTKELGMAPGGEFRRAVQEARLVPNCRVHLGDRPIHITFKRFLHSLSFFKKLKLVWHLITSKDPISKEDVEKCKQKDLLKEMLTEMTGEYPDLTRVFVEERDIFLANSLKFAAQPIHLPTGRLMPTVVVGVVGIGHVPGIVDVWKQNEYDIRSIMIVPERSLIRKFLGLSIRAGFVGLVSYGCFRLYKLTRSV</sequence>
<keyword evidence="3" id="KW-1185">Reference proteome</keyword>
<evidence type="ECO:0000313" key="3">
    <source>
        <dbReference type="Proteomes" id="UP001634394"/>
    </source>
</evidence>
<feature type="compositionally biased region" description="Basic and acidic residues" evidence="1">
    <location>
        <begin position="1"/>
        <end position="36"/>
    </location>
</feature>
<dbReference type="InterPro" id="IPR002816">
    <property type="entry name" value="TraB/PrgY/GumN_fam"/>
</dbReference>
<dbReference type="PANTHER" id="PTHR21530">
    <property type="entry name" value="PHEROMONE SHUTDOWN PROTEIN"/>
    <property type="match status" value="1"/>
</dbReference>
<feature type="compositionally biased region" description="Polar residues" evidence="1">
    <location>
        <begin position="76"/>
        <end position="89"/>
    </location>
</feature>
<dbReference type="AlphaFoldDB" id="A0ABD3URN3"/>
<proteinExistence type="predicted"/>
<dbReference type="Pfam" id="PF01963">
    <property type="entry name" value="TraB_PrgY_gumN"/>
    <property type="match status" value="1"/>
</dbReference>
<dbReference type="Proteomes" id="UP001634394">
    <property type="component" value="Unassembled WGS sequence"/>
</dbReference>
<gene>
    <name evidence="2" type="ORF">ACJMK2_015834</name>
</gene>
<feature type="compositionally biased region" description="Acidic residues" evidence="1">
    <location>
        <begin position="44"/>
        <end position="70"/>
    </location>
</feature>